<name>A0A4Z2B5X6_9TELE</name>
<feature type="region of interest" description="Disordered" evidence="2">
    <location>
        <begin position="140"/>
        <end position="186"/>
    </location>
</feature>
<dbReference type="GO" id="GO:1903358">
    <property type="term" value="P:regulation of Golgi organization"/>
    <property type="evidence" value="ECO:0007669"/>
    <property type="project" value="TreeGrafter"/>
</dbReference>
<dbReference type="InterPro" id="IPR052593">
    <property type="entry name" value="MT-associated_AKAP9-binding"/>
</dbReference>
<dbReference type="EMBL" id="SWLE01000019">
    <property type="protein sequence ID" value="TNM87742.1"/>
    <property type="molecule type" value="Genomic_DNA"/>
</dbReference>
<keyword evidence="1" id="KW-0175">Coiled coil</keyword>
<gene>
    <name evidence="3" type="ORF">fugu_005963</name>
</gene>
<dbReference type="PANTHER" id="PTHR46501">
    <property type="entry name" value="MYOMEGALIN"/>
    <property type="match status" value="1"/>
</dbReference>
<evidence type="ECO:0000313" key="4">
    <source>
        <dbReference type="Proteomes" id="UP000516260"/>
    </source>
</evidence>
<organism evidence="3 4">
    <name type="scientific">Takifugu bimaculatus</name>
    <dbReference type="NCBI Taxonomy" id="433685"/>
    <lineage>
        <taxon>Eukaryota</taxon>
        <taxon>Metazoa</taxon>
        <taxon>Chordata</taxon>
        <taxon>Craniata</taxon>
        <taxon>Vertebrata</taxon>
        <taxon>Euteleostomi</taxon>
        <taxon>Actinopterygii</taxon>
        <taxon>Neopterygii</taxon>
        <taxon>Teleostei</taxon>
        <taxon>Neoteleostei</taxon>
        <taxon>Acanthomorphata</taxon>
        <taxon>Eupercaria</taxon>
        <taxon>Tetraodontiformes</taxon>
        <taxon>Tetradontoidea</taxon>
        <taxon>Tetraodontidae</taxon>
        <taxon>Takifugu</taxon>
    </lineage>
</organism>
<proteinExistence type="predicted"/>
<comment type="caution">
    <text evidence="3">The sequence shown here is derived from an EMBL/GenBank/DDBJ whole genome shotgun (WGS) entry which is preliminary data.</text>
</comment>
<feature type="coiled-coil region" evidence="1">
    <location>
        <begin position="303"/>
        <end position="383"/>
    </location>
</feature>
<keyword evidence="4" id="KW-1185">Reference proteome</keyword>
<dbReference type="AlphaFoldDB" id="A0A4Z2B5X6"/>
<evidence type="ECO:0000256" key="1">
    <source>
        <dbReference type="SAM" id="Coils"/>
    </source>
</evidence>
<dbReference type="GO" id="GO:0090063">
    <property type="term" value="P:positive regulation of microtubule nucleation"/>
    <property type="evidence" value="ECO:0007669"/>
    <property type="project" value="TreeGrafter"/>
</dbReference>
<feature type="region of interest" description="Disordered" evidence="2">
    <location>
        <begin position="56"/>
        <end position="75"/>
    </location>
</feature>
<protein>
    <recommendedName>
        <fullName evidence="5">Myomegalin-like</fullName>
    </recommendedName>
</protein>
<evidence type="ECO:0008006" key="5">
    <source>
        <dbReference type="Google" id="ProtNLM"/>
    </source>
</evidence>
<dbReference type="GO" id="GO:0060090">
    <property type="term" value="F:molecular adaptor activity"/>
    <property type="evidence" value="ECO:0007669"/>
    <property type="project" value="TreeGrafter"/>
</dbReference>
<feature type="compositionally biased region" description="Low complexity" evidence="2">
    <location>
        <begin position="157"/>
        <end position="168"/>
    </location>
</feature>
<dbReference type="GO" id="GO:0005794">
    <property type="term" value="C:Golgi apparatus"/>
    <property type="evidence" value="ECO:0007669"/>
    <property type="project" value="TreeGrafter"/>
</dbReference>
<dbReference type="GO" id="GO:0007098">
    <property type="term" value="P:centrosome cycle"/>
    <property type="evidence" value="ECO:0007669"/>
    <property type="project" value="TreeGrafter"/>
</dbReference>
<dbReference type="GO" id="GO:0005813">
    <property type="term" value="C:centrosome"/>
    <property type="evidence" value="ECO:0007669"/>
    <property type="project" value="TreeGrafter"/>
</dbReference>
<evidence type="ECO:0000313" key="3">
    <source>
        <dbReference type="EMBL" id="TNM87742.1"/>
    </source>
</evidence>
<sequence length="385" mass="42307">MLSKSSPLYRDALFSFSLWGRKRSSERERSALLTQIHKLSKELQQKDKIIESLQAQLNQHQRDHGSDTPCSSHALSDATDQLDRISYVSEDRGSTAEDLELCSEVEATSELHQRDADLHAHLSAPPSVASSHQSWLSCPSMQFSSSPQNPTDVQSRAAPPSAFFSSFQDPPPSFSPSTQRDPLPPHPFARCHGNGSAGFSLAEVHQELQMLQRQLGVRFPAPHTKPLQGFPSVHQPPPSFHQPSLFSGALDVSSAMNAGAGLLESSALWDVPYCGRPARLAADVSSGSSGYQSGTSHTGSDLMKEHLREIRSLRQRLEETISTNERLRQQLEDKLAHTTTEKGGPTNIYIQGLDSVAQLSSEVRSLKEENISLQNQLKQAGRGWS</sequence>
<evidence type="ECO:0000256" key="2">
    <source>
        <dbReference type="SAM" id="MobiDB-lite"/>
    </source>
</evidence>
<dbReference type="Proteomes" id="UP000516260">
    <property type="component" value="Chromosome 6"/>
</dbReference>
<reference evidence="3 4" key="1">
    <citation type="submission" date="2019-04" db="EMBL/GenBank/DDBJ databases">
        <title>The sequence and de novo assembly of Takifugu bimaculatus genome using PacBio and Hi-C technologies.</title>
        <authorList>
            <person name="Xu P."/>
            <person name="Liu B."/>
            <person name="Zhou Z."/>
        </authorList>
    </citation>
    <scope>NUCLEOTIDE SEQUENCE [LARGE SCALE GENOMIC DNA]</scope>
    <source>
        <strain evidence="3">TB-2018</strain>
        <tissue evidence="3">Muscle</tissue>
    </source>
</reference>
<dbReference type="PANTHER" id="PTHR46501:SF2">
    <property type="entry name" value="MYOMEGALIN"/>
    <property type="match status" value="1"/>
</dbReference>
<feature type="compositionally biased region" description="Polar residues" evidence="2">
    <location>
        <begin position="140"/>
        <end position="154"/>
    </location>
</feature>
<accession>A0A4Z2B5X6</accession>